<dbReference type="GO" id="GO:0043295">
    <property type="term" value="F:glutathione binding"/>
    <property type="evidence" value="ECO:0007669"/>
    <property type="project" value="UniProtKB-UniRule"/>
</dbReference>
<keyword evidence="3 9" id="KW-0436">Ligase</keyword>
<feature type="binding site" evidence="10">
    <location>
        <position position="382"/>
    </location>
    <ligand>
        <name>ATP</name>
        <dbReference type="ChEBI" id="CHEBI:30616"/>
    </ligand>
</feature>
<name>N1QHV3_SPHMS</name>
<dbReference type="Gene3D" id="3.30.1490.50">
    <property type="match status" value="1"/>
</dbReference>
<keyword evidence="7 9" id="KW-0067">ATP-binding</keyword>
<dbReference type="SUPFAM" id="SSF56059">
    <property type="entry name" value="Glutathione synthetase ATP-binding domain-like"/>
    <property type="match status" value="1"/>
</dbReference>
<dbReference type="HOGENOM" id="CLU_025152_2_1_1"/>
<dbReference type="AlphaFoldDB" id="N1QHV3"/>
<evidence type="ECO:0000259" key="12">
    <source>
        <dbReference type="Pfam" id="PF03199"/>
    </source>
</evidence>
<dbReference type="GO" id="GO:0000287">
    <property type="term" value="F:magnesium ion binding"/>
    <property type="evidence" value="ECO:0007669"/>
    <property type="project" value="UniProtKB-UniRule"/>
</dbReference>
<dbReference type="InterPro" id="IPR016185">
    <property type="entry name" value="PreATP-grasp_dom_sf"/>
</dbReference>
<feature type="binding site" evidence="10">
    <location>
        <begin position="371"/>
        <end position="380"/>
    </location>
    <ligand>
        <name>ATP</name>
        <dbReference type="ChEBI" id="CHEBI:30616"/>
    </ligand>
</feature>
<keyword evidence="8 9" id="KW-0460">Magnesium</keyword>
<dbReference type="InterPro" id="IPR004887">
    <property type="entry name" value="GSH_synth_subst-bd"/>
</dbReference>
<keyword evidence="6 9" id="KW-0547">Nucleotide-binding</keyword>
<gene>
    <name evidence="13" type="ORF">SEPMUDRAFT_56579</name>
</gene>
<keyword evidence="14" id="KW-1185">Reference proteome</keyword>
<sequence>MLLKKFISDPPSPTIWTRLRRHVARTDAKLSEQRRESNVSWTTTPLAVTVLPTLFPTHLFEHAQELQPLFNELYIRVANDHDWLHEVLSPLFTCDSFVTTLWGIYERVRAAGPMQDIVCGSFRADYMIDSDDHALKQVEMNVFSASGFAHAQNVAALHRHMQRSIAGQADLPKNDNTCRIADMLAEANRIYQHKHAPISNGNAKTCILMIVQPCNFNVADERPIEYALWDRNVSCHRCEWQDVLSRTKLQADGTLLFHLGHARASLEVSVIYYRAGYEAREYDSLGCETRLRLEISKAIKCPDIATHLTTCKSIQQALARPGALAHFGLQQGEEAMCSTFMEMHILDNSPRGLEARAIATDPSKAMDYVLKSNGDGGGHNVYRKDIPPFLAKIAETQWCTYTLMKIIVAPKTTGVLMLPHDVYCGQVVSELGMLGTCIWRKHNAEVMVLRNECAGWTLKTKPGNVDGMMVVKGVGAMDCPALN</sequence>
<keyword evidence="5 9" id="KW-0479">Metal-binding</keyword>
<dbReference type="STRING" id="692275.N1QHV3"/>
<organism evidence="13 14">
    <name type="scientific">Sphaerulina musiva (strain SO2202)</name>
    <name type="common">Poplar stem canker fungus</name>
    <name type="synonym">Septoria musiva</name>
    <dbReference type="NCBI Taxonomy" id="692275"/>
    <lineage>
        <taxon>Eukaryota</taxon>
        <taxon>Fungi</taxon>
        <taxon>Dikarya</taxon>
        <taxon>Ascomycota</taxon>
        <taxon>Pezizomycotina</taxon>
        <taxon>Dothideomycetes</taxon>
        <taxon>Dothideomycetidae</taxon>
        <taxon>Mycosphaerellales</taxon>
        <taxon>Mycosphaerellaceae</taxon>
        <taxon>Sphaerulina</taxon>
    </lineage>
</organism>
<evidence type="ECO:0000256" key="6">
    <source>
        <dbReference type="ARBA" id="ARBA00022741"/>
    </source>
</evidence>
<protein>
    <recommendedName>
        <fullName evidence="9">Glutathione synthetase</fullName>
        <shortName evidence="9">GSH-S</shortName>
        <ecNumber evidence="9">6.3.2.3</ecNumber>
    </recommendedName>
</protein>
<evidence type="ECO:0000313" key="13">
    <source>
        <dbReference type="EMBL" id="EMF16831.1"/>
    </source>
</evidence>
<dbReference type="Gene3D" id="3.30.1490.80">
    <property type="match status" value="1"/>
</dbReference>
<evidence type="ECO:0000256" key="7">
    <source>
        <dbReference type="ARBA" id="ARBA00022840"/>
    </source>
</evidence>
<comment type="catalytic activity">
    <reaction evidence="9">
        <text>gamma-L-glutamyl-L-cysteine + glycine + ATP = glutathione + ADP + phosphate + H(+)</text>
        <dbReference type="Rhea" id="RHEA:13557"/>
        <dbReference type="ChEBI" id="CHEBI:15378"/>
        <dbReference type="ChEBI" id="CHEBI:30616"/>
        <dbReference type="ChEBI" id="CHEBI:43474"/>
        <dbReference type="ChEBI" id="CHEBI:57305"/>
        <dbReference type="ChEBI" id="CHEBI:57925"/>
        <dbReference type="ChEBI" id="CHEBI:58173"/>
        <dbReference type="ChEBI" id="CHEBI:456216"/>
        <dbReference type="EC" id="6.3.2.3"/>
    </reaction>
</comment>
<feature type="binding site" evidence="10">
    <location>
        <begin position="404"/>
        <end position="407"/>
    </location>
    <ligand>
        <name>ATP</name>
        <dbReference type="ChEBI" id="CHEBI:30616"/>
    </ligand>
</feature>
<dbReference type="Gene3D" id="3.30.470.20">
    <property type="entry name" value="ATP-grasp fold, B domain"/>
    <property type="match status" value="1"/>
</dbReference>
<dbReference type="Pfam" id="PF03917">
    <property type="entry name" value="GSH_synth_ATP"/>
    <property type="match status" value="1"/>
</dbReference>
<feature type="binding site" evidence="10">
    <location>
        <position position="430"/>
    </location>
    <ligand>
        <name>ATP</name>
        <dbReference type="ChEBI" id="CHEBI:30616"/>
    </ligand>
</feature>
<keyword evidence="4 9" id="KW-0317">Glutathione biosynthesis</keyword>
<feature type="domain" description="Glutathione synthase substrate-binding" evidence="12">
    <location>
        <begin position="205"/>
        <end position="308"/>
    </location>
</feature>
<dbReference type="EMBL" id="KB456260">
    <property type="protein sequence ID" value="EMF16831.1"/>
    <property type="molecule type" value="Genomic_DNA"/>
</dbReference>
<evidence type="ECO:0000256" key="5">
    <source>
        <dbReference type="ARBA" id="ARBA00022723"/>
    </source>
</evidence>
<feature type="binding site" evidence="10">
    <location>
        <position position="139"/>
    </location>
    <ligand>
        <name>ATP</name>
        <dbReference type="ChEBI" id="CHEBI:30616"/>
    </ligand>
</feature>
<evidence type="ECO:0000256" key="3">
    <source>
        <dbReference type="ARBA" id="ARBA00022598"/>
    </source>
</evidence>
<comment type="pathway">
    <text evidence="1 9">Sulfur metabolism; glutathione biosynthesis; glutathione from L-cysteine and L-glutamate: step 2/2.</text>
</comment>
<comment type="similarity">
    <text evidence="2 9">Belongs to the eukaryotic GSH synthase family.</text>
</comment>
<dbReference type="EC" id="6.3.2.3" evidence="9"/>
<evidence type="ECO:0000256" key="10">
    <source>
        <dbReference type="PIRSR" id="PIRSR001558-1"/>
    </source>
</evidence>
<evidence type="ECO:0000256" key="2">
    <source>
        <dbReference type="ARBA" id="ARBA00010385"/>
    </source>
</evidence>
<dbReference type="Proteomes" id="UP000016931">
    <property type="component" value="Unassembled WGS sequence"/>
</dbReference>
<dbReference type="PIRSF" id="PIRSF001558">
    <property type="entry name" value="GSHase"/>
    <property type="match status" value="1"/>
</dbReference>
<feature type="binding site" evidence="10">
    <location>
        <position position="461"/>
    </location>
    <ligand>
        <name>ATP</name>
        <dbReference type="ChEBI" id="CHEBI:30616"/>
    </ligand>
</feature>
<comment type="cofactor">
    <cofactor evidence="9 11">
        <name>Mg(2+)</name>
        <dbReference type="ChEBI" id="CHEBI:18420"/>
    </cofactor>
    <text evidence="9 11">Binds 1 Mg(2+) ion per subunit.</text>
</comment>
<dbReference type="PANTHER" id="PTHR11130:SF0">
    <property type="entry name" value="GLUTATHIONE SYNTHETASE"/>
    <property type="match status" value="1"/>
</dbReference>
<dbReference type="GO" id="GO:0005524">
    <property type="term" value="F:ATP binding"/>
    <property type="evidence" value="ECO:0007669"/>
    <property type="project" value="UniProtKB-UniRule"/>
</dbReference>
<dbReference type="Gene3D" id="3.40.50.1760">
    <property type="entry name" value="Glutathione synthase, substrate-binding domain superfamily, eukaryotic"/>
    <property type="match status" value="1"/>
</dbReference>
<dbReference type="GO" id="GO:0004363">
    <property type="term" value="F:glutathione synthase activity"/>
    <property type="evidence" value="ECO:0007669"/>
    <property type="project" value="UniProtKB-UniRule"/>
</dbReference>
<dbReference type="GeneID" id="27906541"/>
<evidence type="ECO:0000256" key="8">
    <source>
        <dbReference type="ARBA" id="ARBA00022842"/>
    </source>
</evidence>
<dbReference type="eggNOG" id="KOG0021">
    <property type="taxonomic scope" value="Eukaryota"/>
</dbReference>
<dbReference type="PANTHER" id="PTHR11130">
    <property type="entry name" value="GLUTATHIONE SYNTHETASE"/>
    <property type="match status" value="1"/>
</dbReference>
<evidence type="ECO:0000256" key="4">
    <source>
        <dbReference type="ARBA" id="ARBA00022684"/>
    </source>
</evidence>
<evidence type="ECO:0000313" key="14">
    <source>
        <dbReference type="Proteomes" id="UP000016931"/>
    </source>
</evidence>
<dbReference type="InterPro" id="IPR014042">
    <property type="entry name" value="Glutathione_synthase_a-hlx"/>
</dbReference>
<dbReference type="Pfam" id="PF03199">
    <property type="entry name" value="GSH_synthase"/>
    <property type="match status" value="1"/>
</dbReference>
<dbReference type="InterPro" id="IPR037013">
    <property type="entry name" value="GSH-S_sub-bd_sf"/>
</dbReference>
<evidence type="ECO:0000256" key="1">
    <source>
        <dbReference type="ARBA" id="ARBA00004965"/>
    </source>
</evidence>
<dbReference type="Gene3D" id="1.10.1080.10">
    <property type="entry name" value="Glutathione Synthetase, Chain A, domain 3"/>
    <property type="match status" value="1"/>
</dbReference>
<feature type="binding site" evidence="10">
    <location>
        <position position="312"/>
    </location>
    <ligand>
        <name>ATP</name>
        <dbReference type="ChEBI" id="CHEBI:30616"/>
    </ligand>
</feature>
<dbReference type="UniPathway" id="UPA00142">
    <property type="reaction ID" value="UER00210"/>
</dbReference>
<proteinExistence type="inferred from homology"/>
<feature type="binding site" evidence="11">
    <location>
        <position position="141"/>
    </location>
    <ligand>
        <name>Mg(2+)</name>
        <dbReference type="ChEBI" id="CHEBI:18420"/>
    </ligand>
</feature>
<reference evidence="13 14" key="1">
    <citation type="journal article" date="2012" name="PLoS Pathog.">
        <title>Diverse lifestyles and strategies of plant pathogenesis encoded in the genomes of eighteen Dothideomycetes fungi.</title>
        <authorList>
            <person name="Ohm R.A."/>
            <person name="Feau N."/>
            <person name="Henrissat B."/>
            <person name="Schoch C.L."/>
            <person name="Horwitz B.A."/>
            <person name="Barry K.W."/>
            <person name="Condon B.J."/>
            <person name="Copeland A.C."/>
            <person name="Dhillon B."/>
            <person name="Glaser F."/>
            <person name="Hesse C.N."/>
            <person name="Kosti I."/>
            <person name="LaButti K."/>
            <person name="Lindquist E.A."/>
            <person name="Lucas S."/>
            <person name="Salamov A.A."/>
            <person name="Bradshaw R.E."/>
            <person name="Ciuffetti L."/>
            <person name="Hamelin R.C."/>
            <person name="Kema G.H.J."/>
            <person name="Lawrence C."/>
            <person name="Scott J.A."/>
            <person name="Spatafora J.W."/>
            <person name="Turgeon B.G."/>
            <person name="de Wit P.J.G.M."/>
            <person name="Zhong S."/>
            <person name="Goodwin S.B."/>
            <person name="Grigoriev I.V."/>
        </authorList>
    </citation>
    <scope>NUCLEOTIDE SEQUENCE [LARGE SCALE GENOMIC DNA]</scope>
    <source>
        <strain evidence="13 14">SO2202</strain>
    </source>
</reference>
<dbReference type="GO" id="GO:0005829">
    <property type="term" value="C:cytosol"/>
    <property type="evidence" value="ECO:0007669"/>
    <property type="project" value="TreeGrafter"/>
</dbReference>
<dbReference type="RefSeq" id="XP_016764952.1">
    <property type="nucleotide sequence ID" value="XM_016909404.1"/>
</dbReference>
<dbReference type="InterPro" id="IPR005615">
    <property type="entry name" value="Glutathione_synthase"/>
</dbReference>
<dbReference type="OMA" id="DWQINHG"/>
<dbReference type="InterPro" id="IPR014049">
    <property type="entry name" value="Glutathione_synthase_N_euk"/>
</dbReference>
<feature type="binding site" evidence="10">
    <location>
        <position position="123"/>
    </location>
    <ligand>
        <name>substrate</name>
    </ligand>
</feature>
<evidence type="ECO:0000256" key="11">
    <source>
        <dbReference type="PIRSR" id="PIRSR001558-2"/>
    </source>
</evidence>
<evidence type="ECO:0000256" key="9">
    <source>
        <dbReference type="PIRNR" id="PIRNR001558"/>
    </source>
</evidence>
<dbReference type="InterPro" id="IPR014709">
    <property type="entry name" value="Glutathione_synthase_C_euk"/>
</dbReference>
<dbReference type="SUPFAM" id="SSF52440">
    <property type="entry name" value="PreATP-grasp domain"/>
    <property type="match status" value="1"/>
</dbReference>
<feature type="binding site" evidence="11">
    <location>
        <position position="139"/>
    </location>
    <ligand>
        <name>Mg(2+)</name>
        <dbReference type="ChEBI" id="CHEBI:18420"/>
    </ligand>
</feature>
<accession>N1QHV3</accession>
<dbReference type="OrthoDB" id="2020073at2759"/>